<reference evidence="1 2" key="1">
    <citation type="submission" date="2013-11" db="EMBL/GenBank/DDBJ databases">
        <title>The Genome Sequence of Phytophthora parasitica P1976.</title>
        <authorList>
            <consortium name="The Broad Institute Genomics Platform"/>
            <person name="Russ C."/>
            <person name="Tyler B."/>
            <person name="Panabieres F."/>
            <person name="Shan W."/>
            <person name="Tripathy S."/>
            <person name="Grunwald N."/>
            <person name="Machado M."/>
            <person name="Johnson C.S."/>
            <person name="Walker B."/>
            <person name="Young S."/>
            <person name="Zeng Q."/>
            <person name="Gargeya S."/>
            <person name="Fitzgerald M."/>
            <person name="Haas B."/>
            <person name="Abouelleil A."/>
            <person name="Allen A.W."/>
            <person name="Alvarado L."/>
            <person name="Arachchi H.M."/>
            <person name="Berlin A.M."/>
            <person name="Chapman S.B."/>
            <person name="Gainer-Dewar J."/>
            <person name="Goldberg J."/>
            <person name="Griggs A."/>
            <person name="Gujja S."/>
            <person name="Hansen M."/>
            <person name="Howarth C."/>
            <person name="Imamovic A."/>
            <person name="Ireland A."/>
            <person name="Larimer J."/>
            <person name="McCowan C."/>
            <person name="Murphy C."/>
            <person name="Pearson M."/>
            <person name="Poon T.W."/>
            <person name="Priest M."/>
            <person name="Roberts A."/>
            <person name="Saif S."/>
            <person name="Shea T."/>
            <person name="Sisk P."/>
            <person name="Sykes S."/>
            <person name="Wortman J."/>
            <person name="Nusbaum C."/>
            <person name="Birren B."/>
        </authorList>
    </citation>
    <scope>NUCLEOTIDE SEQUENCE [LARGE SCALE GENOMIC DNA]</scope>
    <source>
        <strain evidence="1 2">P1976</strain>
    </source>
</reference>
<dbReference type="SUPFAM" id="SSF53474">
    <property type="entry name" value="alpha/beta-Hydrolases"/>
    <property type="match status" value="1"/>
</dbReference>
<evidence type="ECO:0000313" key="1">
    <source>
        <dbReference type="EMBL" id="ETO69399.1"/>
    </source>
</evidence>
<proteinExistence type="predicted"/>
<accession>A0A080ZRY8</accession>
<name>A0A080ZRY8_PHYNI</name>
<dbReference type="AlphaFoldDB" id="A0A080ZRY8"/>
<protein>
    <recommendedName>
        <fullName evidence="3">AB hydrolase-1 domain-containing protein</fullName>
    </recommendedName>
</protein>
<organism evidence="1 2">
    <name type="scientific">Phytophthora nicotianae P1976</name>
    <dbReference type="NCBI Taxonomy" id="1317066"/>
    <lineage>
        <taxon>Eukaryota</taxon>
        <taxon>Sar</taxon>
        <taxon>Stramenopiles</taxon>
        <taxon>Oomycota</taxon>
        <taxon>Peronosporomycetes</taxon>
        <taxon>Peronosporales</taxon>
        <taxon>Peronosporaceae</taxon>
        <taxon>Phytophthora</taxon>
    </lineage>
</organism>
<sequence>MIVNNAVETFTIRITLESDTTTRSKEEMKAVVRASRRLRSAARQHGVAKLDMGAPGSFLVARQSLGPSPFVSFSTKPRASPPPLPEPLVIDVDDKCKIEYIDVKPEDLSAVAPTLVLIHGAPGTYRDFRHLIPLLKDRGVRVVGVNLPGFAGSTILDTTNYYDHISAFPSVQLTYKAMQGVLKASDNVFVLGHSFGGHAAVHFTGINADEQRINIKGLVLLAGAGHRPHQALSPRLNDFLWKMLRSGLPMIESTSKWLVRQLYIKSFKFPDSKLPDYFTAGIVRCATADFPLFARHLEKNRALPSFLAWAKDDALIEEEIFLDVSAVCHPGPRLAFKKGGHNVQKTKAAFLADELTDWMDNVVQGKEQSEVYSTNVEIHP</sequence>
<dbReference type="PANTHER" id="PTHR47533:SF4">
    <property type="entry name" value="AB HYDROLASE-1 DOMAIN-CONTAINING PROTEIN"/>
    <property type="match status" value="1"/>
</dbReference>
<dbReference type="PRINTS" id="PR00412">
    <property type="entry name" value="EPOXHYDRLASE"/>
</dbReference>
<dbReference type="Pfam" id="PF06342">
    <property type="entry name" value="DUF1057"/>
    <property type="match status" value="1"/>
</dbReference>
<dbReference type="Proteomes" id="UP000028582">
    <property type="component" value="Unassembled WGS sequence"/>
</dbReference>
<dbReference type="ESTHER" id="phypr-a0a080zry8">
    <property type="family name" value="Duf_1057"/>
</dbReference>
<dbReference type="InterPro" id="IPR010463">
    <property type="entry name" value="DUF1057"/>
</dbReference>
<evidence type="ECO:0000313" key="2">
    <source>
        <dbReference type="Proteomes" id="UP000028582"/>
    </source>
</evidence>
<evidence type="ECO:0008006" key="3">
    <source>
        <dbReference type="Google" id="ProtNLM"/>
    </source>
</evidence>
<dbReference type="EMBL" id="ANJA01002553">
    <property type="protein sequence ID" value="ETO69399.1"/>
    <property type="molecule type" value="Genomic_DNA"/>
</dbReference>
<dbReference type="Gene3D" id="3.40.50.1820">
    <property type="entry name" value="alpha/beta hydrolase"/>
    <property type="match status" value="1"/>
</dbReference>
<dbReference type="InterPro" id="IPR000073">
    <property type="entry name" value="AB_hydrolase_1"/>
</dbReference>
<dbReference type="GO" id="GO:0003824">
    <property type="term" value="F:catalytic activity"/>
    <property type="evidence" value="ECO:0007669"/>
    <property type="project" value="InterPro"/>
</dbReference>
<gene>
    <name evidence="1" type="ORF">F444_14013</name>
</gene>
<dbReference type="OrthoDB" id="6431331at2759"/>
<dbReference type="InterPro" id="IPR000639">
    <property type="entry name" value="Epox_hydrolase-like"/>
</dbReference>
<dbReference type="InterPro" id="IPR029058">
    <property type="entry name" value="AB_hydrolase_fold"/>
</dbReference>
<dbReference type="PRINTS" id="PR00111">
    <property type="entry name" value="ABHYDROLASE"/>
</dbReference>
<comment type="caution">
    <text evidence="1">The sequence shown here is derived from an EMBL/GenBank/DDBJ whole genome shotgun (WGS) entry which is preliminary data.</text>
</comment>
<dbReference type="PANTHER" id="PTHR47533">
    <property type="entry name" value="PROTEIN CBG21859"/>
    <property type="match status" value="1"/>
</dbReference>